<feature type="domain" description="EGF-like" evidence="3">
    <location>
        <begin position="13"/>
        <end position="49"/>
    </location>
</feature>
<dbReference type="EMBL" id="KB203567">
    <property type="protein sequence ID" value="ESO83874.1"/>
    <property type="molecule type" value="Genomic_DNA"/>
</dbReference>
<dbReference type="InterPro" id="IPR001881">
    <property type="entry name" value="EGF-like_Ca-bd_dom"/>
</dbReference>
<name>V4B5T9_LOTGI</name>
<reference evidence="4 5" key="1">
    <citation type="journal article" date="2013" name="Nature">
        <title>Insights into bilaterian evolution from three spiralian genomes.</title>
        <authorList>
            <person name="Simakov O."/>
            <person name="Marletaz F."/>
            <person name="Cho S.J."/>
            <person name="Edsinger-Gonzales E."/>
            <person name="Havlak P."/>
            <person name="Hellsten U."/>
            <person name="Kuo D.H."/>
            <person name="Larsson T."/>
            <person name="Lv J."/>
            <person name="Arendt D."/>
            <person name="Savage R."/>
            <person name="Osoegawa K."/>
            <person name="de Jong P."/>
            <person name="Grimwood J."/>
            <person name="Chapman J.A."/>
            <person name="Shapiro H."/>
            <person name="Aerts A."/>
            <person name="Otillar R.P."/>
            <person name="Terry A.Y."/>
            <person name="Boore J.L."/>
            <person name="Grigoriev I.V."/>
            <person name="Lindberg D.R."/>
            <person name="Seaver E.C."/>
            <person name="Weisblat D.A."/>
            <person name="Putnam N.H."/>
            <person name="Rokhsar D.S."/>
        </authorList>
    </citation>
    <scope>NUCLEOTIDE SEQUENCE [LARGE SCALE GENOMIC DNA]</scope>
</reference>
<dbReference type="HOGENOM" id="CLU_2925219_0_0_1"/>
<dbReference type="SMART" id="SM00181">
    <property type="entry name" value="EGF"/>
    <property type="match status" value="1"/>
</dbReference>
<dbReference type="PROSITE" id="PS50026">
    <property type="entry name" value="EGF_3"/>
    <property type="match status" value="1"/>
</dbReference>
<organism evidence="4 5">
    <name type="scientific">Lottia gigantea</name>
    <name type="common">Giant owl limpet</name>
    <dbReference type="NCBI Taxonomy" id="225164"/>
    <lineage>
        <taxon>Eukaryota</taxon>
        <taxon>Metazoa</taxon>
        <taxon>Spiralia</taxon>
        <taxon>Lophotrochozoa</taxon>
        <taxon>Mollusca</taxon>
        <taxon>Gastropoda</taxon>
        <taxon>Patellogastropoda</taxon>
        <taxon>Lottioidea</taxon>
        <taxon>Lottiidae</taxon>
        <taxon>Lottia</taxon>
    </lineage>
</organism>
<dbReference type="InterPro" id="IPR000742">
    <property type="entry name" value="EGF"/>
</dbReference>
<dbReference type="PANTHER" id="PTHR24278:SF28">
    <property type="entry name" value="COAGULATION FACTOR X"/>
    <property type="match status" value="1"/>
</dbReference>
<dbReference type="Proteomes" id="UP000030746">
    <property type="component" value="Unassembled WGS sequence"/>
</dbReference>
<dbReference type="InterPro" id="IPR050442">
    <property type="entry name" value="Peptidase_S1_coag_factors"/>
</dbReference>
<proteinExistence type="predicted"/>
<dbReference type="GO" id="GO:0005509">
    <property type="term" value="F:calcium ion binding"/>
    <property type="evidence" value="ECO:0007669"/>
    <property type="project" value="InterPro"/>
</dbReference>
<dbReference type="AlphaFoldDB" id="V4B5T9"/>
<keyword evidence="5" id="KW-1185">Reference proteome</keyword>
<keyword evidence="2" id="KW-0245">EGF-like domain</keyword>
<evidence type="ECO:0000259" key="3">
    <source>
        <dbReference type="PROSITE" id="PS50026"/>
    </source>
</evidence>
<dbReference type="PANTHER" id="PTHR24278">
    <property type="entry name" value="COAGULATION FACTOR"/>
    <property type="match status" value="1"/>
</dbReference>
<dbReference type="InterPro" id="IPR018097">
    <property type="entry name" value="EGF_Ca-bd_CS"/>
</dbReference>
<gene>
    <name evidence="4" type="ORF">LOTGIDRAFT_132678</name>
</gene>
<dbReference type="CDD" id="cd00054">
    <property type="entry name" value="EGF_CA"/>
    <property type="match status" value="1"/>
</dbReference>
<comment type="caution">
    <text evidence="2">Lacks conserved residue(s) required for the propagation of feature annotation.</text>
</comment>
<dbReference type="PROSITE" id="PS00022">
    <property type="entry name" value="EGF_1"/>
    <property type="match status" value="1"/>
</dbReference>
<dbReference type="OrthoDB" id="6060545at2759"/>
<dbReference type="InterPro" id="IPR000152">
    <property type="entry name" value="EGF-type_Asp/Asn_hydroxyl_site"/>
</dbReference>
<evidence type="ECO:0000313" key="5">
    <source>
        <dbReference type="Proteomes" id="UP000030746"/>
    </source>
</evidence>
<dbReference type="PROSITE" id="PS00010">
    <property type="entry name" value="ASX_HYDROXYL"/>
    <property type="match status" value="1"/>
</dbReference>
<dbReference type="Pfam" id="PF00008">
    <property type="entry name" value="EGF"/>
    <property type="match status" value="1"/>
</dbReference>
<evidence type="ECO:0000313" key="4">
    <source>
        <dbReference type="EMBL" id="ESO83874.1"/>
    </source>
</evidence>
<dbReference type="Gene3D" id="2.10.25.10">
    <property type="entry name" value="Laminin"/>
    <property type="match status" value="1"/>
</dbReference>
<dbReference type="STRING" id="225164.V4B5T9"/>
<evidence type="ECO:0000256" key="2">
    <source>
        <dbReference type="PROSITE-ProRule" id="PRU00076"/>
    </source>
</evidence>
<dbReference type="SMART" id="SM00179">
    <property type="entry name" value="EGF_CA"/>
    <property type="match status" value="1"/>
</dbReference>
<evidence type="ECO:0000256" key="1">
    <source>
        <dbReference type="ARBA" id="ARBA00023157"/>
    </source>
</evidence>
<sequence>MTIGFCLFSADLDGNDCISLPCQNGGTCQDGINTYTCLCPHNFNGTNCQTDLSKLYIFSYN</sequence>
<accession>V4B5T9</accession>
<dbReference type="KEGG" id="lgi:LOTGIDRAFT_132678"/>
<dbReference type="PRINTS" id="PR00010">
    <property type="entry name" value="EGFBLOOD"/>
</dbReference>
<dbReference type="SUPFAM" id="SSF57196">
    <property type="entry name" value="EGF/Laminin"/>
    <property type="match status" value="1"/>
</dbReference>
<protein>
    <recommendedName>
        <fullName evidence="3">EGF-like domain-containing protein</fullName>
    </recommendedName>
</protein>
<keyword evidence="1 2" id="KW-1015">Disulfide bond</keyword>
<dbReference type="GeneID" id="20233329"/>
<feature type="disulfide bond" evidence="2">
    <location>
        <begin position="39"/>
        <end position="48"/>
    </location>
</feature>
<dbReference type="CTD" id="20233329"/>
<dbReference type="FunFam" id="2.10.25.10:FF:000162">
    <property type="entry name" value="Coagulation factor X (Predicted)"/>
    <property type="match status" value="1"/>
</dbReference>
<dbReference type="PROSITE" id="PS01187">
    <property type="entry name" value="EGF_CA"/>
    <property type="match status" value="1"/>
</dbReference>
<dbReference type="RefSeq" id="XP_009065451.1">
    <property type="nucleotide sequence ID" value="XM_009067203.1"/>
</dbReference>
<dbReference type="GO" id="GO:0005615">
    <property type="term" value="C:extracellular space"/>
    <property type="evidence" value="ECO:0007669"/>
    <property type="project" value="TreeGrafter"/>
</dbReference>